<evidence type="ECO:0000256" key="13">
    <source>
        <dbReference type="SAM" id="Phobius"/>
    </source>
</evidence>
<dbReference type="PANTHER" id="PTHR12428:SF65">
    <property type="entry name" value="CYTOCHROME C OXIDASE ASSEMBLY PROTEIN COX18, MITOCHONDRIAL"/>
    <property type="match status" value="1"/>
</dbReference>
<comment type="caution">
    <text evidence="15">The sequence shown here is derived from an EMBL/GenBank/DDBJ whole genome shotgun (WGS) entry which is preliminary data.</text>
</comment>
<keyword evidence="16" id="KW-1185">Reference proteome</keyword>
<keyword evidence="5 13" id="KW-1133">Transmembrane helix</keyword>
<evidence type="ECO:0000256" key="12">
    <source>
        <dbReference type="RuleBase" id="RU003945"/>
    </source>
</evidence>
<accession>A0ABW4GZ11</accession>
<evidence type="ECO:0000256" key="1">
    <source>
        <dbReference type="ARBA" id="ARBA00004141"/>
    </source>
</evidence>
<evidence type="ECO:0000313" key="16">
    <source>
        <dbReference type="Proteomes" id="UP001597097"/>
    </source>
</evidence>
<comment type="subunit">
    <text evidence="8">Interacts with the Sec translocase complex via SecD. Specifically interacts with transmembrane segments of nascent integral membrane proteins during membrane integration.</text>
</comment>
<evidence type="ECO:0000259" key="14">
    <source>
        <dbReference type="Pfam" id="PF02096"/>
    </source>
</evidence>
<reference evidence="16" key="1">
    <citation type="journal article" date="2019" name="Int. J. Syst. Evol. Microbiol.">
        <title>The Global Catalogue of Microorganisms (GCM) 10K type strain sequencing project: providing services to taxonomists for standard genome sequencing and annotation.</title>
        <authorList>
            <consortium name="The Broad Institute Genomics Platform"/>
            <consortium name="The Broad Institute Genome Sequencing Center for Infectious Disease"/>
            <person name="Wu L."/>
            <person name="Ma J."/>
        </authorList>
    </citation>
    <scope>NUCLEOTIDE SEQUENCE [LARGE SCALE GENOMIC DNA]</scope>
    <source>
        <strain evidence="16">CGMCC 1.15399</strain>
    </source>
</reference>
<protein>
    <recommendedName>
        <fullName evidence="3">Membrane protein insertase YidC</fullName>
    </recommendedName>
    <alternativeName>
        <fullName evidence="11">Foldase YidC</fullName>
    </alternativeName>
    <alternativeName>
        <fullName evidence="10">Membrane integrase YidC</fullName>
    </alternativeName>
    <alternativeName>
        <fullName evidence="9">Membrane protein YidC</fullName>
    </alternativeName>
</protein>
<evidence type="ECO:0000256" key="2">
    <source>
        <dbReference type="ARBA" id="ARBA00010527"/>
    </source>
</evidence>
<gene>
    <name evidence="15" type="ORF">ACFSJ0_62030</name>
</gene>
<feature type="transmembrane region" description="Helical" evidence="13">
    <location>
        <begin position="137"/>
        <end position="155"/>
    </location>
</feature>
<dbReference type="PANTHER" id="PTHR12428">
    <property type="entry name" value="OXA1"/>
    <property type="match status" value="1"/>
</dbReference>
<keyword evidence="4 12" id="KW-0812">Transmembrane</keyword>
<name>A0ABW4GZ11_9ACTN</name>
<organism evidence="15 16">
    <name type="scientific">Nonomuraea guangzhouensis</name>
    <dbReference type="NCBI Taxonomy" id="1291555"/>
    <lineage>
        <taxon>Bacteria</taxon>
        <taxon>Bacillati</taxon>
        <taxon>Actinomycetota</taxon>
        <taxon>Actinomycetes</taxon>
        <taxon>Streptosporangiales</taxon>
        <taxon>Streptosporangiaceae</taxon>
        <taxon>Nonomuraea</taxon>
    </lineage>
</organism>
<dbReference type="EMBL" id="JBHUCM010000078">
    <property type="protein sequence ID" value="MFD1547614.1"/>
    <property type="molecule type" value="Genomic_DNA"/>
</dbReference>
<evidence type="ECO:0000256" key="4">
    <source>
        <dbReference type="ARBA" id="ARBA00022692"/>
    </source>
</evidence>
<evidence type="ECO:0000256" key="3">
    <source>
        <dbReference type="ARBA" id="ARBA00015325"/>
    </source>
</evidence>
<evidence type="ECO:0000256" key="9">
    <source>
        <dbReference type="ARBA" id="ARBA00031538"/>
    </source>
</evidence>
<proteinExistence type="inferred from homology"/>
<dbReference type="RefSeq" id="WP_219537021.1">
    <property type="nucleotide sequence ID" value="NZ_JAHKRM010000034.1"/>
</dbReference>
<dbReference type="Proteomes" id="UP001597097">
    <property type="component" value="Unassembled WGS sequence"/>
</dbReference>
<evidence type="ECO:0000256" key="11">
    <source>
        <dbReference type="ARBA" id="ARBA00033342"/>
    </source>
</evidence>
<comment type="function">
    <text evidence="7">Required for the insertion and/or proper folding and/or complex formation of integral membrane proteins into the membrane. Involved in integration of membrane proteins that insert both dependently and independently of the Sec translocase complex, as well as at least some lipoproteins. Aids folding of multispanning membrane proteins.</text>
</comment>
<dbReference type="InterPro" id="IPR028055">
    <property type="entry name" value="YidC/Oxa/ALB_C"/>
</dbReference>
<keyword evidence="6 13" id="KW-0472">Membrane</keyword>
<feature type="transmembrane region" description="Helical" evidence="13">
    <location>
        <begin position="17"/>
        <end position="37"/>
    </location>
</feature>
<evidence type="ECO:0000256" key="7">
    <source>
        <dbReference type="ARBA" id="ARBA00025034"/>
    </source>
</evidence>
<sequence>MFDSLISFLLTVSGDNAAVAIMLFTVAVRLLLLPLGIRQARATQIQKRLAPKLRELQKRWSRNPERLAKETTKLYAKEGTSPLATILPGLGQLPFMWVMYRVATHPTAFLGHDLLGAPLGQHVAGIVTNYGLVSVPFLVFAVVIALIAVVAWISARKVSATLPAEQPAMIRRLMPLLPFGSVLAAAVLPLAAGLYLLISTAWVAGERAILAARAV</sequence>
<evidence type="ECO:0000256" key="10">
    <source>
        <dbReference type="ARBA" id="ARBA00033245"/>
    </source>
</evidence>
<feature type="transmembrane region" description="Helical" evidence="13">
    <location>
        <begin position="176"/>
        <end position="198"/>
    </location>
</feature>
<dbReference type="InterPro" id="IPR001708">
    <property type="entry name" value="YidC/ALB3/OXA1/COX18"/>
</dbReference>
<evidence type="ECO:0000256" key="6">
    <source>
        <dbReference type="ARBA" id="ARBA00023136"/>
    </source>
</evidence>
<dbReference type="NCBIfam" id="TIGR03592">
    <property type="entry name" value="yidC_oxa1_cterm"/>
    <property type="match status" value="1"/>
</dbReference>
<dbReference type="Pfam" id="PF02096">
    <property type="entry name" value="60KD_IMP"/>
    <property type="match status" value="1"/>
</dbReference>
<evidence type="ECO:0000256" key="8">
    <source>
        <dbReference type="ARBA" id="ARBA00026028"/>
    </source>
</evidence>
<evidence type="ECO:0000313" key="15">
    <source>
        <dbReference type="EMBL" id="MFD1547614.1"/>
    </source>
</evidence>
<comment type="similarity">
    <text evidence="2">Belongs to the OXA1/ALB3/YidC family. Type 1 subfamily.</text>
</comment>
<feature type="domain" description="Membrane insertase YidC/Oxa/ALB C-terminal" evidence="14">
    <location>
        <begin position="18"/>
        <end position="209"/>
    </location>
</feature>
<comment type="subcellular location">
    <subcellularLocation>
        <location evidence="1 12">Membrane</location>
        <topology evidence="1 12">Multi-pass membrane protein</topology>
    </subcellularLocation>
</comment>
<evidence type="ECO:0000256" key="5">
    <source>
        <dbReference type="ARBA" id="ARBA00022989"/>
    </source>
</evidence>